<reference evidence="2 3" key="1">
    <citation type="journal article" date="2011" name="Genome Res.">
        <title>Chromosome and gene copy number variation allow major structural change between species and strains of Leishmania.</title>
        <authorList>
            <person name="Rogers M.B."/>
            <person name="Hilley J.D."/>
            <person name="Dickens N.J."/>
            <person name="Wilkes J."/>
            <person name="Bates P.A."/>
            <person name="Depledge D.P."/>
            <person name="Harris D."/>
            <person name="Her Y."/>
            <person name="Herzyk P."/>
            <person name="Imamura H."/>
            <person name="Otto T.D."/>
            <person name="Sanders M."/>
            <person name="Seeger K."/>
            <person name="Dujardin J.C."/>
            <person name="Berriman M."/>
            <person name="Smith D.F."/>
            <person name="Hertz-Fowler C."/>
            <person name="Mottram J.C."/>
        </authorList>
    </citation>
    <scope>NUCLEOTIDE SEQUENCE [LARGE SCALE GENOMIC DNA]</scope>
    <source>
        <strain evidence="2 3">MHOM/GT/2001/U1103</strain>
    </source>
</reference>
<accession>E9AZS5</accession>
<dbReference type="EMBL" id="FR799581">
    <property type="protein sequence ID" value="CBZ28476.1"/>
    <property type="molecule type" value="Genomic_DNA"/>
</dbReference>
<sequence length="723" mass="80942">MFGNVIRRVPVHGGAGAACLSIPSPSSRSLPLLASSSSSTAVTAVRAFAAARHVRATHTDPSTLLCGTLSLAHRWSSTYPTASRRSVRTRKNKQFNYLTADRLIPTEKKLSRVAVRNRDDVSLRRRREYKQQLMRDVEEKIRFYPPSIKKQVFFPIMTNSTRVALFRGNREYGIRTTTRVFSMLLGQLCKREHRELILEKLAELGLQPPTAEDWEHFTDPVTGDITTGMMYSTWVNSILTTYGRMSYTGSKHLLAAGGTTLFAYVIRNYLDRTLVPPIEDWSRQFGPVVPEEFLGRPRGQQKVSLALSDASYELRVWGRTHAQEAVSRLSLQEQADLVTWVEGNMKTHIAEMERKHAFTARILAVMHSLPEAKAIHNSFWAFKEAKRLEHVVKMNGAFFPLHHDVRQLWAQLSSEEKAQYSCFGRRRQTETACGRKLFIRYCCRDYGFGLAEASKRYATLGDLQKAALEFPFYFPLTSGSAATAAFQRFYLVMCERYGMVRTYSSGIGNRLFKVAMRQKWDALTMAEREQYEEHDRIYAAFPLQPTTPEAAASGSAKSSSSESLPTCTAPSVATRRSECLTTRRGTPSKGPTASRPQVRVGPQYFVEERPPSLKVDDTALTAEELLMNLREAAYGARSNEPKAKVATTDAHPKATPSEAEMASAAADEQQQSSEPQKEVLDTQDVKVSVAASRRGRVCSKTPGSTEGEGSARTRQSALQVVMI</sequence>
<feature type="region of interest" description="Disordered" evidence="1">
    <location>
        <begin position="548"/>
        <end position="605"/>
    </location>
</feature>
<proteinExistence type="predicted"/>
<dbReference type="Proteomes" id="UP000007259">
    <property type="component" value="Chromosome 28"/>
</dbReference>
<keyword evidence="3" id="KW-1185">Reference proteome</keyword>
<feature type="compositionally biased region" description="Polar residues" evidence="1">
    <location>
        <begin position="712"/>
        <end position="723"/>
    </location>
</feature>
<name>E9AZS5_LEIMU</name>
<dbReference type="AlphaFoldDB" id="E9AZS5"/>
<dbReference type="PROSITE" id="PS51257">
    <property type="entry name" value="PROKAR_LIPOPROTEIN"/>
    <property type="match status" value="1"/>
</dbReference>
<dbReference type="RefSeq" id="XP_003876947.1">
    <property type="nucleotide sequence ID" value="XM_003876898.1"/>
</dbReference>
<feature type="compositionally biased region" description="Low complexity" evidence="1">
    <location>
        <begin position="550"/>
        <end position="563"/>
    </location>
</feature>
<dbReference type="VEuPathDB" id="TriTrypDB:LmxM.28.1080"/>
<organism evidence="2 3">
    <name type="scientific">Leishmania mexicana (strain MHOM/GT/2001/U1103)</name>
    <dbReference type="NCBI Taxonomy" id="929439"/>
    <lineage>
        <taxon>Eukaryota</taxon>
        <taxon>Discoba</taxon>
        <taxon>Euglenozoa</taxon>
        <taxon>Kinetoplastea</taxon>
        <taxon>Metakinetoplastina</taxon>
        <taxon>Trypanosomatida</taxon>
        <taxon>Trypanosomatidae</taxon>
        <taxon>Leishmaniinae</taxon>
        <taxon>Leishmania</taxon>
    </lineage>
</organism>
<gene>
    <name evidence="2" type="ORF">LMXM_28_1080</name>
</gene>
<feature type="compositionally biased region" description="Polar residues" evidence="1">
    <location>
        <begin position="579"/>
        <end position="595"/>
    </location>
</feature>
<protein>
    <submittedName>
        <fullName evidence="2">Uncharacterized protein</fullName>
    </submittedName>
</protein>
<evidence type="ECO:0000256" key="1">
    <source>
        <dbReference type="SAM" id="MobiDB-lite"/>
    </source>
</evidence>
<evidence type="ECO:0000313" key="2">
    <source>
        <dbReference type="EMBL" id="CBZ28476.1"/>
    </source>
</evidence>
<dbReference type="OMA" id="FIRYCCR"/>
<dbReference type="GeneID" id="13450562"/>
<evidence type="ECO:0000313" key="3">
    <source>
        <dbReference type="Proteomes" id="UP000007259"/>
    </source>
</evidence>
<dbReference type="KEGG" id="lmi:LMXM_28_1080"/>
<dbReference type="OrthoDB" id="277701at2759"/>
<feature type="region of interest" description="Disordered" evidence="1">
    <location>
        <begin position="638"/>
        <end position="723"/>
    </location>
</feature>
<dbReference type="PhylomeDB" id="E9AZS5"/>
<feature type="compositionally biased region" description="Basic and acidic residues" evidence="1">
    <location>
        <begin position="675"/>
        <end position="684"/>
    </location>
</feature>
<feature type="compositionally biased region" description="Low complexity" evidence="1">
    <location>
        <begin position="657"/>
        <end position="674"/>
    </location>
</feature>